<accession>A0A2S4LB23</accession>
<dbReference type="AlphaFoldDB" id="A0A2S4LB23"/>
<gene>
    <name evidence="1" type="ORF">TPAR_00172</name>
</gene>
<evidence type="ECO:0000313" key="2">
    <source>
        <dbReference type="Proteomes" id="UP000237481"/>
    </source>
</evidence>
<sequence>MRDLAALFVRNRAHGNVGIHLVHGRFAIPENTVLLGINHDMPRCRWGKATTMQTMDLSNVHGRIFVLTDRGFHPHEYQIGPVPDLSRVDGTFLPELADFLSTNNLAMLVGLQVIDMYPSHMLELVLSRGTIMLHASNLNGCVLTRQTGWKFEVENGEPRVCQANEMHGQTRTGHEVITKVTHIQKQFSISRIHF</sequence>
<proteinExistence type="predicted"/>
<dbReference type="Proteomes" id="UP000237481">
    <property type="component" value="Unassembled WGS sequence"/>
</dbReference>
<keyword evidence="2" id="KW-1185">Reference proteome</keyword>
<dbReference type="EMBL" id="PKSG01000022">
    <property type="protein sequence ID" value="POR39632.1"/>
    <property type="molecule type" value="Genomic_DNA"/>
</dbReference>
<reference evidence="1 2" key="1">
    <citation type="submission" date="2018-01" db="EMBL/GenBank/DDBJ databases">
        <title>Harnessing the power of phylogenomics to disentangle the directionality and signatures of interkingdom host jumping in the parasitic fungal genus Tolypocladium.</title>
        <authorList>
            <person name="Quandt C.A."/>
            <person name="Patterson W."/>
            <person name="Spatafora J.W."/>
        </authorList>
    </citation>
    <scope>NUCLEOTIDE SEQUENCE [LARGE SCALE GENOMIC DNA]</scope>
    <source>
        <strain evidence="1 2">NRBC 100945</strain>
    </source>
</reference>
<evidence type="ECO:0000313" key="1">
    <source>
        <dbReference type="EMBL" id="POR39632.1"/>
    </source>
</evidence>
<dbReference type="OrthoDB" id="2322999at2759"/>
<comment type="caution">
    <text evidence="1">The sequence shown here is derived from an EMBL/GenBank/DDBJ whole genome shotgun (WGS) entry which is preliminary data.</text>
</comment>
<protein>
    <submittedName>
        <fullName evidence="1">Uncharacterized protein</fullName>
    </submittedName>
</protein>
<name>A0A2S4LB23_9HYPO</name>
<organism evidence="1 2">
    <name type="scientific">Tolypocladium paradoxum</name>
    <dbReference type="NCBI Taxonomy" id="94208"/>
    <lineage>
        <taxon>Eukaryota</taxon>
        <taxon>Fungi</taxon>
        <taxon>Dikarya</taxon>
        <taxon>Ascomycota</taxon>
        <taxon>Pezizomycotina</taxon>
        <taxon>Sordariomycetes</taxon>
        <taxon>Hypocreomycetidae</taxon>
        <taxon>Hypocreales</taxon>
        <taxon>Ophiocordycipitaceae</taxon>
        <taxon>Tolypocladium</taxon>
    </lineage>
</organism>